<dbReference type="EMBL" id="KV454477">
    <property type="protein sequence ID" value="ODV62284.1"/>
    <property type="molecule type" value="Genomic_DNA"/>
</dbReference>
<proteinExistence type="predicted"/>
<evidence type="ECO:0000256" key="1">
    <source>
        <dbReference type="SAM" id="MobiDB-lite"/>
    </source>
</evidence>
<feature type="region of interest" description="Disordered" evidence="1">
    <location>
        <begin position="1"/>
        <end position="27"/>
    </location>
</feature>
<organism evidence="2 3">
    <name type="scientific">Ascoidea rubescens DSM 1968</name>
    <dbReference type="NCBI Taxonomy" id="1344418"/>
    <lineage>
        <taxon>Eukaryota</taxon>
        <taxon>Fungi</taxon>
        <taxon>Dikarya</taxon>
        <taxon>Ascomycota</taxon>
        <taxon>Saccharomycotina</taxon>
        <taxon>Saccharomycetes</taxon>
        <taxon>Ascoideaceae</taxon>
        <taxon>Ascoidea</taxon>
    </lineage>
</organism>
<gene>
    <name evidence="2" type="ORF">ASCRUDRAFT_74704</name>
</gene>
<evidence type="ECO:0000313" key="2">
    <source>
        <dbReference type="EMBL" id="ODV62284.1"/>
    </source>
</evidence>
<reference evidence="3" key="1">
    <citation type="submission" date="2016-05" db="EMBL/GenBank/DDBJ databases">
        <title>Comparative genomics of biotechnologically important yeasts.</title>
        <authorList>
            <consortium name="DOE Joint Genome Institute"/>
            <person name="Riley R."/>
            <person name="Haridas S."/>
            <person name="Wolfe K.H."/>
            <person name="Lopes M.R."/>
            <person name="Hittinger C.T."/>
            <person name="Goker M."/>
            <person name="Salamov A."/>
            <person name="Wisecaver J."/>
            <person name="Long T.M."/>
            <person name="Aerts A.L."/>
            <person name="Barry K."/>
            <person name="Choi C."/>
            <person name="Clum A."/>
            <person name="Coughlan A.Y."/>
            <person name="Deshpande S."/>
            <person name="Douglass A.P."/>
            <person name="Hanson S.J."/>
            <person name="Klenk H.-P."/>
            <person name="Labutti K."/>
            <person name="Lapidus A."/>
            <person name="Lindquist E."/>
            <person name="Lipzen A."/>
            <person name="Meier-Kolthoff J.P."/>
            <person name="Ohm R.A."/>
            <person name="Otillar R.P."/>
            <person name="Pangilinan J."/>
            <person name="Peng Y."/>
            <person name="Rokas A."/>
            <person name="Rosa C.A."/>
            <person name="Scheuner C."/>
            <person name="Sibirny A.A."/>
            <person name="Slot J.C."/>
            <person name="Stielow J.B."/>
            <person name="Sun H."/>
            <person name="Kurtzman C.P."/>
            <person name="Blackwell M."/>
            <person name="Grigoriev I.V."/>
            <person name="Jeffries T.W."/>
        </authorList>
    </citation>
    <scope>NUCLEOTIDE SEQUENCE [LARGE SCALE GENOMIC DNA]</scope>
    <source>
        <strain evidence="3">DSM 1968</strain>
    </source>
</reference>
<sequence>MTISEEQPKQNKSQLPKVFPPQTEKPQCSEFDQNTVIMPNFPFINFKKSEKKQKVYEGAIPFANQEDKETKHLNEIYNLFEEQSREEREYMRKFPCKHRF</sequence>
<dbReference type="GeneID" id="30966425"/>
<name>A0A1D2VL06_9ASCO</name>
<dbReference type="Proteomes" id="UP000095038">
    <property type="component" value="Unassembled WGS sequence"/>
</dbReference>
<dbReference type="InParanoid" id="A0A1D2VL06"/>
<accession>A0A1D2VL06</accession>
<protein>
    <submittedName>
        <fullName evidence="2">Uncharacterized protein</fullName>
    </submittedName>
</protein>
<dbReference type="AlphaFoldDB" id="A0A1D2VL06"/>
<keyword evidence="3" id="KW-1185">Reference proteome</keyword>
<feature type="compositionally biased region" description="Polar residues" evidence="1">
    <location>
        <begin position="1"/>
        <end position="14"/>
    </location>
</feature>
<dbReference type="RefSeq" id="XP_020048591.1">
    <property type="nucleotide sequence ID" value="XM_020192789.1"/>
</dbReference>
<evidence type="ECO:0000313" key="3">
    <source>
        <dbReference type="Proteomes" id="UP000095038"/>
    </source>
</evidence>